<keyword evidence="1" id="KW-0812">Transmembrane</keyword>
<dbReference type="SUPFAM" id="SSF58069">
    <property type="entry name" value="Virus ectodomain"/>
    <property type="match status" value="1"/>
</dbReference>
<dbReference type="RefSeq" id="XP_060539599.1">
    <property type="nucleotide sequence ID" value="XM_060683616.1"/>
</dbReference>
<dbReference type="Gene3D" id="1.10.287.210">
    <property type="match status" value="1"/>
</dbReference>
<gene>
    <name evidence="4 5" type="primary">LOC117656147</name>
</gene>
<dbReference type="Proteomes" id="UP001652622">
    <property type="component" value="Unplaced"/>
</dbReference>
<keyword evidence="2" id="KW-0732">Signal</keyword>
<dbReference type="RefSeq" id="XP_060539598.1">
    <property type="nucleotide sequence ID" value="XM_060683615.1"/>
</dbReference>
<evidence type="ECO:0000313" key="5">
    <source>
        <dbReference type="RefSeq" id="XP_060539599.1"/>
    </source>
</evidence>
<dbReference type="Pfam" id="PF00429">
    <property type="entry name" value="TLV_coat"/>
    <property type="match status" value="1"/>
</dbReference>
<keyword evidence="1" id="KW-1133">Transmembrane helix</keyword>
<feature type="signal peptide" evidence="2">
    <location>
        <begin position="1"/>
        <end position="18"/>
    </location>
</feature>
<keyword evidence="1" id="KW-0472">Membrane</keyword>
<sequence>MGYMVFLFILLKVQIGMEKEMLAVLQDYPITWQQLCFHTELEHRYSLIETLTLIEGAEEADICIRSSFVDGIPLGRYANCNNTYDITTKYTDLSERMEFLYNQCTDLYGNHTPSYKKFRILEEGLHFPYFEIKAPSKLMFLCGNLALPKLPYFWKGRCAVGYLKAPLRHARSIAERRTREGNIFLDLMKVALNSTSFCVRGETTVSDIMATCFVGVPVPGKFLFEEANIVIEPNNLNLSHIITLFGSPQKPTKWTNQKKLVIEVKTILPAYDCVIYKHPEKRPEKVIYVPVPNKKVFHCSETEEVEAINQVLYLPKGWFLFCGLYAYAYIPAHAVGGPCTIGRLTTVMAVAHFKDINYKTEFYYEMMNASLYHTDRVQKKVMTKVTTHGGVESVEGHGNGEIPRPEGEPHLIIYAPKNPTKWHITPIETYDHVGEGTYKGIYRGKRDATQLEFDANCNDEVVVLNKVQAGLLGMFPWMSTQYSQNQLGHLACALAKSINETSSAIAALADEMGEIRQSLLQNRVAIDYMLLRMGHGCEEFHGLCCFNVSDRSQFIESKIKTLHNITTHLTYVTENTAFKEVWGILTSWLPSFTWLRELFVGILLIVVICLISCLCIKCIPLCCNVWKCCCQIKKQKKLVEDSHGGLGRREVSIMLQDIHSFQE</sequence>
<feature type="chain" id="PRO_5045025656" evidence="2">
    <location>
        <begin position="19"/>
        <end position="663"/>
    </location>
</feature>
<name>A0ABM3YTZ9_PANGU</name>
<evidence type="ECO:0000313" key="4">
    <source>
        <dbReference type="RefSeq" id="XP_060539598.1"/>
    </source>
</evidence>
<feature type="transmembrane region" description="Helical" evidence="1">
    <location>
        <begin position="598"/>
        <end position="626"/>
    </location>
</feature>
<evidence type="ECO:0000313" key="3">
    <source>
        <dbReference type="Proteomes" id="UP001652622"/>
    </source>
</evidence>
<reference evidence="4 5" key="1">
    <citation type="submission" date="2025-05" db="UniProtKB">
        <authorList>
            <consortium name="RefSeq"/>
        </authorList>
    </citation>
    <scope>IDENTIFICATION</scope>
    <source>
        <tissue evidence="4 5">Blood</tissue>
    </source>
</reference>
<accession>A0ABM3YTZ9</accession>
<organism evidence="3 4">
    <name type="scientific">Pantherophis guttatus</name>
    <name type="common">Corn snake</name>
    <name type="synonym">Elaphe guttata</name>
    <dbReference type="NCBI Taxonomy" id="94885"/>
    <lineage>
        <taxon>Eukaryota</taxon>
        <taxon>Metazoa</taxon>
        <taxon>Chordata</taxon>
        <taxon>Craniata</taxon>
        <taxon>Vertebrata</taxon>
        <taxon>Euteleostomi</taxon>
        <taxon>Lepidosauria</taxon>
        <taxon>Squamata</taxon>
        <taxon>Bifurcata</taxon>
        <taxon>Unidentata</taxon>
        <taxon>Episquamata</taxon>
        <taxon>Toxicofera</taxon>
        <taxon>Serpentes</taxon>
        <taxon>Colubroidea</taxon>
        <taxon>Colubridae</taxon>
        <taxon>Colubrinae</taxon>
        <taxon>Pantherophis</taxon>
    </lineage>
</organism>
<keyword evidence="3" id="KW-1185">Reference proteome</keyword>
<protein>
    <submittedName>
        <fullName evidence="4 5">Uncharacterized protein LOC117656147 isoform X1</fullName>
    </submittedName>
</protein>
<evidence type="ECO:0000256" key="1">
    <source>
        <dbReference type="SAM" id="Phobius"/>
    </source>
</evidence>
<dbReference type="InterPro" id="IPR018154">
    <property type="entry name" value="TLV/ENV_coat_polyprotein"/>
</dbReference>
<dbReference type="GeneID" id="117656147"/>
<proteinExistence type="predicted"/>
<evidence type="ECO:0000256" key="2">
    <source>
        <dbReference type="SAM" id="SignalP"/>
    </source>
</evidence>
<dbReference type="PANTHER" id="PTHR10424">
    <property type="entry name" value="VIRAL ENVELOPE PROTEIN"/>
    <property type="match status" value="1"/>
</dbReference>